<keyword evidence="9" id="KW-0407">Ion channel</keyword>
<comment type="caution">
    <text evidence="11">The sequence shown here is derived from an EMBL/GenBank/DDBJ whole genome shotgun (WGS) entry which is preliminary data.</text>
</comment>
<feature type="transmembrane region" description="Helical" evidence="10">
    <location>
        <begin position="425"/>
        <end position="449"/>
    </location>
</feature>
<dbReference type="PRINTS" id="PR00762">
    <property type="entry name" value="CLCHANNEL"/>
</dbReference>
<dbReference type="OrthoDB" id="9767361at2"/>
<feature type="transmembrane region" description="Helical" evidence="10">
    <location>
        <begin position="17"/>
        <end position="39"/>
    </location>
</feature>
<keyword evidence="7" id="KW-0869">Chloride channel</keyword>
<feature type="transmembrane region" description="Helical" evidence="10">
    <location>
        <begin position="298"/>
        <end position="317"/>
    </location>
</feature>
<proteinExistence type="predicted"/>
<dbReference type="GO" id="GO:0005254">
    <property type="term" value="F:chloride channel activity"/>
    <property type="evidence" value="ECO:0007669"/>
    <property type="project" value="UniProtKB-KW"/>
</dbReference>
<evidence type="ECO:0000256" key="8">
    <source>
        <dbReference type="ARBA" id="ARBA00023214"/>
    </source>
</evidence>
<comment type="subcellular location">
    <subcellularLocation>
        <location evidence="1">Membrane</location>
        <topology evidence="1">Multi-pass membrane protein</topology>
    </subcellularLocation>
</comment>
<keyword evidence="3 10" id="KW-0812">Transmembrane</keyword>
<keyword evidence="5" id="KW-0406">Ion transport</keyword>
<evidence type="ECO:0000256" key="4">
    <source>
        <dbReference type="ARBA" id="ARBA00022989"/>
    </source>
</evidence>
<dbReference type="Proteomes" id="UP000320085">
    <property type="component" value="Unassembled WGS sequence"/>
</dbReference>
<organism evidence="11 12">
    <name type="scientific">Humibacillus xanthopallidus</name>
    <dbReference type="NCBI Taxonomy" id="412689"/>
    <lineage>
        <taxon>Bacteria</taxon>
        <taxon>Bacillati</taxon>
        <taxon>Actinomycetota</taxon>
        <taxon>Actinomycetes</taxon>
        <taxon>Micrococcales</taxon>
        <taxon>Intrasporangiaceae</taxon>
        <taxon>Humibacillus</taxon>
    </lineage>
</organism>
<dbReference type="GO" id="GO:0034707">
    <property type="term" value="C:chloride channel complex"/>
    <property type="evidence" value="ECO:0007669"/>
    <property type="project" value="UniProtKB-KW"/>
</dbReference>
<keyword evidence="4 10" id="KW-1133">Transmembrane helix</keyword>
<evidence type="ECO:0000256" key="6">
    <source>
        <dbReference type="ARBA" id="ARBA00023136"/>
    </source>
</evidence>
<evidence type="ECO:0000256" key="3">
    <source>
        <dbReference type="ARBA" id="ARBA00022692"/>
    </source>
</evidence>
<dbReference type="Gene3D" id="1.10.3080.10">
    <property type="entry name" value="Clc chloride channel"/>
    <property type="match status" value="1"/>
</dbReference>
<dbReference type="PANTHER" id="PTHR43427:SF6">
    <property type="entry name" value="CHLORIDE CHANNEL PROTEIN CLC-E"/>
    <property type="match status" value="1"/>
</dbReference>
<feature type="transmembrane region" description="Helical" evidence="10">
    <location>
        <begin position="268"/>
        <end position="286"/>
    </location>
</feature>
<name>A0A543PLB2_9MICO</name>
<sequence>MSEPTATDTGWRATGPYAAGAALGGLVGAGVVVTVTTVIKELLAVVSRQDAWVVIAVPVLGIAAATFVLHVIGRGDPVQTLTDRPVAPRPSRRARRRWPRYLRIPLSWRRFPSDVARADLTGDVVLSAGVEERFPWRQAPLRALAIVITVGSGAPMGTEAPAAHLGVATGAWLGQLRPGMRRLLRGAAVAGGAAGVSALMGVALVGTAFILELGRRRRVPLSPGRVVAALLGGVIGWAVNITLGLDLIRLITPTVAPDDWLQVLRASLYVGVIAGALTSVTGWAIYRVRGWSAGPTRRLVVGAGAMLLATVTLLLVADQRSAVGPGGGAILWAESPAGLAAPAGLLLLVAGLRAAATTAAVAAGGCGGVFVPFLAIGDLAGRSFAPHLGISGDLAGASGAASGIAGGYRLPWTAVAMVIGIGGPALAVTTSLACVLVATFAGIATSLGLDRLTRAASRRREEATAVVASTPS</sequence>
<evidence type="ECO:0000256" key="1">
    <source>
        <dbReference type="ARBA" id="ARBA00004141"/>
    </source>
</evidence>
<feature type="transmembrane region" description="Helical" evidence="10">
    <location>
        <begin position="226"/>
        <end position="248"/>
    </location>
</feature>
<dbReference type="Pfam" id="PF00654">
    <property type="entry name" value="Voltage_CLC"/>
    <property type="match status" value="1"/>
</dbReference>
<keyword evidence="8" id="KW-0868">Chloride</keyword>
<dbReference type="AlphaFoldDB" id="A0A543PLB2"/>
<dbReference type="InterPro" id="IPR014743">
    <property type="entry name" value="Cl-channel_core"/>
</dbReference>
<reference evidence="11 12" key="1">
    <citation type="submission" date="2019-06" db="EMBL/GenBank/DDBJ databases">
        <title>Sequencing the genomes of 1000 actinobacteria strains.</title>
        <authorList>
            <person name="Klenk H.-P."/>
        </authorList>
    </citation>
    <scope>NUCLEOTIDE SEQUENCE [LARGE SCALE GENOMIC DNA]</scope>
    <source>
        <strain evidence="11 12">DSM 21776</strain>
    </source>
</reference>
<feature type="transmembrane region" description="Helical" evidence="10">
    <location>
        <begin position="329"/>
        <end position="349"/>
    </location>
</feature>
<evidence type="ECO:0000313" key="11">
    <source>
        <dbReference type="EMBL" id="TQN44862.1"/>
    </source>
</evidence>
<protein>
    <submittedName>
        <fullName evidence="11">H+/Cl-antiporter ClcA</fullName>
    </submittedName>
</protein>
<gene>
    <name evidence="11" type="ORF">FHX52_4083</name>
</gene>
<keyword evidence="6 10" id="KW-0472">Membrane</keyword>
<evidence type="ECO:0000256" key="7">
    <source>
        <dbReference type="ARBA" id="ARBA00023173"/>
    </source>
</evidence>
<evidence type="ECO:0000313" key="12">
    <source>
        <dbReference type="Proteomes" id="UP000320085"/>
    </source>
</evidence>
<keyword evidence="2" id="KW-0813">Transport</keyword>
<feature type="transmembrane region" description="Helical" evidence="10">
    <location>
        <begin position="187"/>
        <end position="214"/>
    </location>
</feature>
<accession>A0A543PLB2</accession>
<feature type="transmembrane region" description="Helical" evidence="10">
    <location>
        <begin position="51"/>
        <end position="72"/>
    </location>
</feature>
<dbReference type="InterPro" id="IPR001807">
    <property type="entry name" value="ClC"/>
</dbReference>
<dbReference type="EMBL" id="VFQF01000003">
    <property type="protein sequence ID" value="TQN44862.1"/>
    <property type="molecule type" value="Genomic_DNA"/>
</dbReference>
<dbReference type="InterPro" id="IPR050368">
    <property type="entry name" value="ClC-type_chloride_channel"/>
</dbReference>
<evidence type="ECO:0000256" key="9">
    <source>
        <dbReference type="ARBA" id="ARBA00023303"/>
    </source>
</evidence>
<dbReference type="PANTHER" id="PTHR43427">
    <property type="entry name" value="CHLORIDE CHANNEL PROTEIN CLC-E"/>
    <property type="match status" value="1"/>
</dbReference>
<evidence type="ECO:0000256" key="10">
    <source>
        <dbReference type="SAM" id="Phobius"/>
    </source>
</evidence>
<dbReference type="SUPFAM" id="SSF81340">
    <property type="entry name" value="Clc chloride channel"/>
    <property type="match status" value="1"/>
</dbReference>
<dbReference type="RefSeq" id="WP_141824162.1">
    <property type="nucleotide sequence ID" value="NZ_BAAAQC010000009.1"/>
</dbReference>
<feature type="transmembrane region" description="Helical" evidence="10">
    <location>
        <begin position="356"/>
        <end position="376"/>
    </location>
</feature>
<evidence type="ECO:0000256" key="5">
    <source>
        <dbReference type="ARBA" id="ARBA00023065"/>
    </source>
</evidence>
<evidence type="ECO:0000256" key="2">
    <source>
        <dbReference type="ARBA" id="ARBA00022448"/>
    </source>
</evidence>